<keyword evidence="4" id="KW-0804">Transcription</keyword>
<evidence type="ECO:0000256" key="2">
    <source>
        <dbReference type="ARBA" id="ARBA00023015"/>
    </source>
</evidence>
<dbReference type="SUPFAM" id="SSF48498">
    <property type="entry name" value="Tetracyclin repressor-like, C-terminal domain"/>
    <property type="match status" value="1"/>
</dbReference>
<evidence type="ECO:0000256" key="3">
    <source>
        <dbReference type="ARBA" id="ARBA00023125"/>
    </source>
</evidence>
<dbReference type="Gene3D" id="1.10.357.10">
    <property type="entry name" value="Tetracycline Repressor, domain 2"/>
    <property type="match status" value="1"/>
</dbReference>
<accession>A0A4R1CDQ7</accession>
<evidence type="ECO:0000256" key="5">
    <source>
        <dbReference type="PROSITE-ProRule" id="PRU00335"/>
    </source>
</evidence>
<keyword evidence="1" id="KW-0678">Repressor</keyword>
<dbReference type="GO" id="GO:0003700">
    <property type="term" value="F:DNA-binding transcription factor activity"/>
    <property type="evidence" value="ECO:0007669"/>
    <property type="project" value="TreeGrafter"/>
</dbReference>
<comment type="caution">
    <text evidence="7">The sequence shown here is derived from an EMBL/GenBank/DDBJ whole genome shotgun (WGS) entry which is preliminary data.</text>
</comment>
<evidence type="ECO:0000313" key="7">
    <source>
        <dbReference type="EMBL" id="TCJ28355.1"/>
    </source>
</evidence>
<evidence type="ECO:0000313" key="8">
    <source>
        <dbReference type="Proteomes" id="UP000295453"/>
    </source>
</evidence>
<feature type="domain" description="HTH tetR-type" evidence="6">
    <location>
        <begin position="8"/>
        <end position="68"/>
    </location>
</feature>
<evidence type="ECO:0000256" key="4">
    <source>
        <dbReference type="ARBA" id="ARBA00023163"/>
    </source>
</evidence>
<keyword evidence="8" id="KW-1185">Reference proteome</keyword>
<dbReference type="InterPro" id="IPR001647">
    <property type="entry name" value="HTH_TetR"/>
</dbReference>
<reference evidence="7 8" key="1">
    <citation type="submission" date="2019-03" db="EMBL/GenBank/DDBJ databases">
        <authorList>
            <person name="Kim M.K.M."/>
        </authorList>
    </citation>
    <scope>NUCLEOTIDE SEQUENCE [LARGE SCALE GENOMIC DNA]</scope>
    <source>
        <strain evidence="7 8">18JY15-6</strain>
    </source>
</reference>
<feature type="DNA-binding region" description="H-T-H motif" evidence="5">
    <location>
        <begin position="31"/>
        <end position="50"/>
    </location>
</feature>
<evidence type="ECO:0000256" key="1">
    <source>
        <dbReference type="ARBA" id="ARBA00022491"/>
    </source>
</evidence>
<dbReference type="PANTHER" id="PTHR30055:SF228">
    <property type="entry name" value="TRANSCRIPTIONAL REGULATOR-RELATED"/>
    <property type="match status" value="1"/>
</dbReference>
<dbReference type="GO" id="GO:0000976">
    <property type="term" value="F:transcription cis-regulatory region binding"/>
    <property type="evidence" value="ECO:0007669"/>
    <property type="project" value="TreeGrafter"/>
</dbReference>
<dbReference type="RefSeq" id="WP_131583095.1">
    <property type="nucleotide sequence ID" value="NZ_SJZJ01000011.1"/>
</dbReference>
<keyword evidence="2" id="KW-0805">Transcription regulation</keyword>
<dbReference type="Proteomes" id="UP000295453">
    <property type="component" value="Unassembled WGS sequence"/>
</dbReference>
<dbReference type="InterPro" id="IPR039538">
    <property type="entry name" value="BetI_C"/>
</dbReference>
<dbReference type="InterPro" id="IPR009057">
    <property type="entry name" value="Homeodomain-like_sf"/>
</dbReference>
<dbReference type="PANTHER" id="PTHR30055">
    <property type="entry name" value="HTH-TYPE TRANSCRIPTIONAL REGULATOR RUTR"/>
    <property type="match status" value="1"/>
</dbReference>
<name>A0A4R1CDQ7_9ACTN</name>
<organism evidence="7 8">
    <name type="scientific">Nocardioides jejuensis</name>
    <dbReference type="NCBI Taxonomy" id="2502782"/>
    <lineage>
        <taxon>Bacteria</taxon>
        <taxon>Bacillati</taxon>
        <taxon>Actinomycetota</taxon>
        <taxon>Actinomycetes</taxon>
        <taxon>Propionibacteriales</taxon>
        <taxon>Nocardioidaceae</taxon>
        <taxon>Nocardioides</taxon>
    </lineage>
</organism>
<dbReference type="EMBL" id="SJZJ01000011">
    <property type="protein sequence ID" value="TCJ28355.1"/>
    <property type="molecule type" value="Genomic_DNA"/>
</dbReference>
<gene>
    <name evidence="7" type="ORF">EPD65_08455</name>
</gene>
<proteinExistence type="predicted"/>
<protein>
    <submittedName>
        <fullName evidence="7">TetR family transcriptional regulator</fullName>
    </submittedName>
</protein>
<dbReference type="SUPFAM" id="SSF46689">
    <property type="entry name" value="Homeodomain-like"/>
    <property type="match status" value="1"/>
</dbReference>
<dbReference type="AlphaFoldDB" id="A0A4R1CDQ7"/>
<evidence type="ECO:0000259" key="6">
    <source>
        <dbReference type="PROSITE" id="PS50977"/>
    </source>
</evidence>
<dbReference type="OrthoDB" id="9816296at2"/>
<dbReference type="InterPro" id="IPR050109">
    <property type="entry name" value="HTH-type_TetR-like_transc_reg"/>
</dbReference>
<dbReference type="Pfam" id="PF00440">
    <property type="entry name" value="TetR_N"/>
    <property type="match status" value="1"/>
</dbReference>
<dbReference type="InterPro" id="IPR036271">
    <property type="entry name" value="Tet_transcr_reg_TetR-rel_C_sf"/>
</dbReference>
<dbReference type="Pfam" id="PF13977">
    <property type="entry name" value="TetR_C_6"/>
    <property type="match status" value="1"/>
</dbReference>
<dbReference type="PROSITE" id="PS50977">
    <property type="entry name" value="HTH_TETR_2"/>
    <property type="match status" value="1"/>
</dbReference>
<keyword evidence="3 5" id="KW-0238">DNA-binding</keyword>
<sequence>MPKVVDHDERRRELVAATMRVVERLGLEGVTIREIASEAGYSTGVLAHYFTNKADILVTAHLAAFEQVASRVDALRASPHHPVELMRLALEEALPLDRPRLIEAQIDVSFWGLALRDPYLRSVREDSYVSTIAILRDLIDDIVTEGHALPGTDVDGLARETLALIDGISIQAVLFPSQMTPEVQREAVQHHLRSFTTYPVATA</sequence>